<dbReference type="AlphaFoldDB" id="A0A9P5WZ78"/>
<protein>
    <recommendedName>
        <fullName evidence="8">EF-hand domain-containing protein</fullName>
    </recommendedName>
</protein>
<keyword evidence="4" id="KW-0175">Coiled coil</keyword>
<keyword evidence="2" id="KW-0863">Zinc-finger</keyword>
<evidence type="ECO:0000256" key="2">
    <source>
        <dbReference type="ARBA" id="ARBA00022771"/>
    </source>
</evidence>
<feature type="region of interest" description="Disordered" evidence="5">
    <location>
        <begin position="1183"/>
        <end position="1217"/>
    </location>
</feature>
<evidence type="ECO:0008006" key="8">
    <source>
        <dbReference type="Google" id="ProtNLM"/>
    </source>
</evidence>
<name>A0A9P5WZ78_9AGAR</name>
<dbReference type="InterPro" id="IPR043145">
    <property type="entry name" value="Znf_ZZ_sf"/>
</dbReference>
<dbReference type="Gene3D" id="3.30.60.90">
    <property type="match status" value="1"/>
</dbReference>
<proteinExistence type="predicted"/>
<evidence type="ECO:0000313" key="6">
    <source>
        <dbReference type="EMBL" id="KAF9441858.1"/>
    </source>
</evidence>
<evidence type="ECO:0000256" key="4">
    <source>
        <dbReference type="SAM" id="Coils"/>
    </source>
</evidence>
<evidence type="ECO:0000256" key="5">
    <source>
        <dbReference type="SAM" id="MobiDB-lite"/>
    </source>
</evidence>
<keyword evidence="7" id="KW-1185">Reference proteome</keyword>
<organism evidence="6 7">
    <name type="scientific">Macrolepiota fuliginosa MF-IS2</name>
    <dbReference type="NCBI Taxonomy" id="1400762"/>
    <lineage>
        <taxon>Eukaryota</taxon>
        <taxon>Fungi</taxon>
        <taxon>Dikarya</taxon>
        <taxon>Basidiomycota</taxon>
        <taxon>Agaricomycotina</taxon>
        <taxon>Agaricomycetes</taxon>
        <taxon>Agaricomycetidae</taxon>
        <taxon>Agaricales</taxon>
        <taxon>Agaricineae</taxon>
        <taxon>Agaricaceae</taxon>
        <taxon>Macrolepiota</taxon>
    </lineage>
</organism>
<dbReference type="CDD" id="cd02249">
    <property type="entry name" value="ZZ"/>
    <property type="match status" value="1"/>
</dbReference>
<dbReference type="OrthoDB" id="2122982at2759"/>
<keyword evidence="1" id="KW-0479">Metal-binding</keyword>
<evidence type="ECO:0000256" key="3">
    <source>
        <dbReference type="ARBA" id="ARBA00022833"/>
    </source>
</evidence>
<feature type="coiled-coil region" evidence="4">
    <location>
        <begin position="180"/>
        <end position="214"/>
    </location>
</feature>
<reference evidence="6" key="1">
    <citation type="submission" date="2020-11" db="EMBL/GenBank/DDBJ databases">
        <authorList>
            <consortium name="DOE Joint Genome Institute"/>
            <person name="Ahrendt S."/>
            <person name="Riley R."/>
            <person name="Andreopoulos W."/>
            <person name="Labutti K."/>
            <person name="Pangilinan J."/>
            <person name="Ruiz-Duenas F.J."/>
            <person name="Barrasa J.M."/>
            <person name="Sanchez-Garcia M."/>
            <person name="Camarero S."/>
            <person name="Miyauchi S."/>
            <person name="Serrano A."/>
            <person name="Linde D."/>
            <person name="Babiker R."/>
            <person name="Drula E."/>
            <person name="Ayuso-Fernandez I."/>
            <person name="Pacheco R."/>
            <person name="Padilla G."/>
            <person name="Ferreira P."/>
            <person name="Barriuso J."/>
            <person name="Kellner H."/>
            <person name="Castanera R."/>
            <person name="Alfaro M."/>
            <person name="Ramirez L."/>
            <person name="Pisabarro A.G."/>
            <person name="Kuo A."/>
            <person name="Tritt A."/>
            <person name="Lipzen A."/>
            <person name="He G."/>
            <person name="Yan M."/>
            <person name="Ng V."/>
            <person name="Cullen D."/>
            <person name="Martin F."/>
            <person name="Rosso M.-N."/>
            <person name="Henrissat B."/>
            <person name="Hibbett D."/>
            <person name="Martinez A.T."/>
            <person name="Grigoriev I.V."/>
        </authorList>
    </citation>
    <scope>NUCLEOTIDE SEQUENCE</scope>
    <source>
        <strain evidence="6">MF-IS2</strain>
    </source>
</reference>
<dbReference type="Proteomes" id="UP000807342">
    <property type="component" value="Unassembled WGS sequence"/>
</dbReference>
<gene>
    <name evidence="6" type="ORF">P691DRAFT_682710</name>
</gene>
<feature type="non-terminal residue" evidence="6">
    <location>
        <position position="1"/>
    </location>
</feature>
<comment type="caution">
    <text evidence="6">The sequence shown here is derived from an EMBL/GenBank/DDBJ whole genome shotgun (WGS) entry which is preliminary data.</text>
</comment>
<dbReference type="GO" id="GO:0008270">
    <property type="term" value="F:zinc ion binding"/>
    <property type="evidence" value="ECO:0007669"/>
    <property type="project" value="UniProtKB-KW"/>
</dbReference>
<accession>A0A9P5WZ78</accession>
<dbReference type="SUPFAM" id="SSF57850">
    <property type="entry name" value="RING/U-box"/>
    <property type="match status" value="1"/>
</dbReference>
<evidence type="ECO:0000256" key="1">
    <source>
        <dbReference type="ARBA" id="ARBA00022723"/>
    </source>
</evidence>
<dbReference type="EMBL" id="MU151764">
    <property type="protein sequence ID" value="KAF9441858.1"/>
    <property type="molecule type" value="Genomic_DNA"/>
</dbReference>
<sequence>KFYEDNSSTINSAATGIVFSDGKAIDNAISGFGDTVKVVLNGLDALSTIHPVIGVAVVAFKLVVTLNMTRVENNQKVVAVKIQMQQMMCMLLHLRHFRDKKEVMPDGSILEDQLKGLMEQIAVDIKGCGSVCDFYLKKGFIVRTLKSPIYEGRLGGYMTKFMDYRDQLDKTLTVRMASGINEMSEKLDAHSSALRSISDELKSLFRKLDTQREREVIEYIERNGGANAIVERSELVQGLIKKSGETVEGLVDKVPAGKSAVDSFKEKLRKELSEDINVVLQRNLMHFRQKLDVQEINIKEALEKQGKYIVNTLSEGTHNKIKDPDMQEVWRDMGHKGSVKARNFALALRDYFTEKFAGTPIVRAGASGIATPEPGPTTASQQPSQIDSPLLRALVDDRWAFEYLSVSNIQPIIETIDDDGSGFISIKEANTFAIGRPKDWSLLHWIAFWAKGWEMSLANYKNKIFLILQEMIRLREKVLPANTYYVDTYIGHHTLSGVEFVLRPTQTASVYSYGRVCSDLISLTEAYTGAEEERLRKSLEKIGYEVDSTATVTLITGRGRIERYLFPLLYLILRRHLEVFHYAKRHVVDSEEFSHMSSTLMSIFSVVDERIESLRAIYDQLHLDVDKHLQKFSFGMFHDIATKGYRYGSRKSLIMDWSDTSWAESEFVEDPENARPVFTSDLGAQDTYHAEWKGWPPHSFDEDPFTNTMEGLWTGQTFRRRGTGSRLMQLKIEVDAQDRNILKGFAVTHHGKLEMYGRRRWVGDADSGFERFDMVMASSDSTANKDAKEGIADGVPAGTGTTALERIKYEGPNNNFILRRTPVEVFQFRHILEEGSGDKVKARWHFLRQAILHLIRSRRWSRSYFAVWNTDRRKFLDNYKRDWLSGSKGLAIHNPLTQEEKEEFLNLRSRVPPTIAYLWESSLRWSLNRLTWHYYIGCDGCDCLLVESRFICLTCLDPEMSNSFDLCARCIDKPAERDDFTHSTDHTLIKAEQHVHSYYFAWLIDEARSMTTRLKKVFAESQSGLAQDTQGVNDHDTPRSSSFELLCVCCGKPVAIPFWVCLTCTPETYICYDCEQGKKPVKGEFGSGDHSSSHHLLRLHNLEPARFEREKVDPIVARVGSLEAAVNGRFEALESRVQARIAALETRIAGLETKIEARLTSKLEATIKKIALRLNILEHDEPTLENDDVKSDDPPTESSRKEAQDVEFSRRLDAVIG</sequence>
<keyword evidence="3" id="KW-0862">Zinc</keyword>
<evidence type="ECO:0000313" key="7">
    <source>
        <dbReference type="Proteomes" id="UP000807342"/>
    </source>
</evidence>